<dbReference type="PANTHER" id="PTHR48081">
    <property type="entry name" value="AB HYDROLASE SUPERFAMILY PROTEIN C4A8.06C"/>
    <property type="match status" value="1"/>
</dbReference>
<keyword evidence="4" id="KW-0119">Carbohydrate metabolism</keyword>
<evidence type="ECO:0000256" key="2">
    <source>
        <dbReference type="SAM" id="MobiDB-lite"/>
    </source>
</evidence>
<dbReference type="InterPro" id="IPR050300">
    <property type="entry name" value="GDXG_lipolytic_enzyme"/>
</dbReference>
<dbReference type="PATRIC" id="fig|172044.3.peg.3402"/>
<dbReference type="InterPro" id="IPR001375">
    <property type="entry name" value="Peptidase_S9_cat"/>
</dbReference>
<dbReference type="AlphaFoldDB" id="A0A147IXZ8"/>
<reference evidence="4 5" key="1">
    <citation type="journal article" date="2016" name="Front. Microbiol.">
        <title>Genomic Resource of Rice Seed Associated Bacteria.</title>
        <authorList>
            <person name="Midha S."/>
            <person name="Bansal K."/>
            <person name="Sharma S."/>
            <person name="Kumar N."/>
            <person name="Patil P.P."/>
            <person name="Chaudhry V."/>
            <person name="Patil P.B."/>
        </authorList>
    </citation>
    <scope>NUCLEOTIDE SEQUENCE [LARGE SCALE GENOMIC DNA]</scope>
    <source>
        <strain evidence="4 5">NS355</strain>
    </source>
</reference>
<keyword evidence="4" id="KW-0858">Xylan degradation</keyword>
<protein>
    <submittedName>
        <fullName evidence="4">Xylanase</fullName>
    </submittedName>
</protein>
<dbReference type="Proteomes" id="UP000073923">
    <property type="component" value="Unassembled WGS sequence"/>
</dbReference>
<feature type="compositionally biased region" description="Basic and acidic residues" evidence="2">
    <location>
        <begin position="27"/>
        <end position="40"/>
    </location>
</feature>
<evidence type="ECO:0000313" key="4">
    <source>
        <dbReference type="EMBL" id="KTW00714.1"/>
    </source>
</evidence>
<name>A0A147IXZ8_9SPHN</name>
<dbReference type="GO" id="GO:0045493">
    <property type="term" value="P:xylan catabolic process"/>
    <property type="evidence" value="ECO:0007669"/>
    <property type="project" value="UniProtKB-KW"/>
</dbReference>
<dbReference type="InterPro" id="IPR029058">
    <property type="entry name" value="AB_hydrolase_fold"/>
</dbReference>
<keyword evidence="1 4" id="KW-0378">Hydrolase</keyword>
<keyword evidence="4" id="KW-0326">Glycosidase</keyword>
<dbReference type="PANTHER" id="PTHR48081:SF6">
    <property type="entry name" value="PEPTIDASE S9 PROLYL OLIGOPEPTIDASE CATALYTIC DOMAIN-CONTAINING PROTEIN"/>
    <property type="match status" value="1"/>
</dbReference>
<dbReference type="GO" id="GO:0016798">
    <property type="term" value="F:hydrolase activity, acting on glycosyl bonds"/>
    <property type="evidence" value="ECO:0007669"/>
    <property type="project" value="UniProtKB-KW"/>
</dbReference>
<dbReference type="GO" id="GO:0006508">
    <property type="term" value="P:proteolysis"/>
    <property type="evidence" value="ECO:0007669"/>
    <property type="project" value="InterPro"/>
</dbReference>
<dbReference type="Pfam" id="PF00326">
    <property type="entry name" value="Peptidase_S9"/>
    <property type="match status" value="1"/>
</dbReference>
<keyword evidence="4" id="KW-0624">Polysaccharide degradation</keyword>
<dbReference type="GO" id="GO:0008236">
    <property type="term" value="F:serine-type peptidase activity"/>
    <property type="evidence" value="ECO:0007669"/>
    <property type="project" value="InterPro"/>
</dbReference>
<gene>
    <name evidence="4" type="ORF">NS355_03635</name>
</gene>
<dbReference type="Gene3D" id="3.40.50.1820">
    <property type="entry name" value="alpha/beta hydrolase"/>
    <property type="match status" value="1"/>
</dbReference>
<dbReference type="EMBL" id="LDTF01000009">
    <property type="protein sequence ID" value="KTW00714.1"/>
    <property type="molecule type" value="Genomic_DNA"/>
</dbReference>
<evidence type="ECO:0000259" key="3">
    <source>
        <dbReference type="Pfam" id="PF00326"/>
    </source>
</evidence>
<proteinExistence type="predicted"/>
<accession>A0A147IXZ8</accession>
<sequence length="333" mass="36079">MEEADVSRSGILLALGLIIAGVASAETRQKPPPLDKHERVGGWQPADGGVQIPLWPEGIPLAKPDSGGRPEATGNGTGMVGGRLWHWASYVTRPTMTVYRPKDHNSGAAILVLPGGGFEVVATDLEGTEICGWAVRQGMTCAMLKYRVPQAWPIVKGRQQRPKRLLALEDAQRAMGLLRAQAATYGIDPHRIGAIGFSAGAYLVANMSNTTERTYPATDAADRLSSRPDFAIIAYTARMLDDSKGRNSLELRPWVTISPQAPPTLILHAMNDRTDDIRQPLAYALALNDAGVPVDMRVYAKGGHAFGLRPTADPITTRWPGQVRQWLHDIGIM</sequence>
<feature type="region of interest" description="Disordered" evidence="2">
    <location>
        <begin position="27"/>
        <end position="47"/>
    </location>
</feature>
<evidence type="ECO:0000313" key="5">
    <source>
        <dbReference type="Proteomes" id="UP000073923"/>
    </source>
</evidence>
<evidence type="ECO:0000256" key="1">
    <source>
        <dbReference type="ARBA" id="ARBA00022801"/>
    </source>
</evidence>
<organism evidence="4 5">
    <name type="scientific">Sphingomonas yabuuchiae</name>
    <dbReference type="NCBI Taxonomy" id="172044"/>
    <lineage>
        <taxon>Bacteria</taxon>
        <taxon>Pseudomonadati</taxon>
        <taxon>Pseudomonadota</taxon>
        <taxon>Alphaproteobacteria</taxon>
        <taxon>Sphingomonadales</taxon>
        <taxon>Sphingomonadaceae</taxon>
        <taxon>Sphingomonas</taxon>
    </lineage>
</organism>
<dbReference type="SUPFAM" id="SSF53474">
    <property type="entry name" value="alpha/beta-Hydrolases"/>
    <property type="match status" value="1"/>
</dbReference>
<feature type="domain" description="Peptidase S9 prolyl oligopeptidase catalytic" evidence="3">
    <location>
        <begin position="178"/>
        <end position="307"/>
    </location>
</feature>
<comment type="caution">
    <text evidence="4">The sequence shown here is derived from an EMBL/GenBank/DDBJ whole genome shotgun (WGS) entry which is preliminary data.</text>
</comment>